<keyword evidence="5 12" id="KW-0378">Hydrolase</keyword>
<evidence type="ECO:0000256" key="6">
    <source>
        <dbReference type="ARBA" id="ARBA00023004"/>
    </source>
</evidence>
<comment type="similarity">
    <text evidence="1 12">Belongs to the Nth/MutY family.</text>
</comment>
<protein>
    <recommendedName>
        <fullName evidence="12">Endonuclease III</fullName>
        <ecNumber evidence="12">4.2.99.18</ecNumber>
    </recommendedName>
    <alternativeName>
        <fullName evidence="12">DNA-(apurinic or apyrimidinic site) lyase</fullName>
    </alternativeName>
</protein>
<dbReference type="Pfam" id="PF00633">
    <property type="entry name" value="HHH"/>
    <property type="match status" value="1"/>
</dbReference>
<keyword evidence="15" id="KW-1185">Reference proteome</keyword>
<feature type="domain" description="HhH-GPD" evidence="13">
    <location>
        <begin position="38"/>
        <end position="185"/>
    </location>
</feature>
<dbReference type="EMBL" id="FNOU01000004">
    <property type="protein sequence ID" value="SDX62060.1"/>
    <property type="molecule type" value="Genomic_DNA"/>
</dbReference>
<dbReference type="SMART" id="SM00478">
    <property type="entry name" value="ENDO3c"/>
    <property type="match status" value="1"/>
</dbReference>
<dbReference type="FunFam" id="1.10.1670.10:FF:000001">
    <property type="entry name" value="Endonuclease III"/>
    <property type="match status" value="1"/>
</dbReference>
<keyword evidence="3 12" id="KW-0479">Metal-binding</keyword>
<evidence type="ECO:0000256" key="9">
    <source>
        <dbReference type="ARBA" id="ARBA00023204"/>
    </source>
</evidence>
<evidence type="ECO:0000256" key="7">
    <source>
        <dbReference type="ARBA" id="ARBA00023014"/>
    </source>
</evidence>
<evidence type="ECO:0000256" key="5">
    <source>
        <dbReference type="ARBA" id="ARBA00022801"/>
    </source>
</evidence>
<keyword evidence="11 12" id="KW-0326">Glycosidase</keyword>
<keyword evidence="4 12" id="KW-0227">DNA damage</keyword>
<dbReference type="PIRSF" id="PIRSF001435">
    <property type="entry name" value="Nth"/>
    <property type="match status" value="1"/>
</dbReference>
<evidence type="ECO:0000256" key="1">
    <source>
        <dbReference type="ARBA" id="ARBA00008343"/>
    </source>
</evidence>
<evidence type="ECO:0000256" key="3">
    <source>
        <dbReference type="ARBA" id="ARBA00022723"/>
    </source>
</evidence>
<dbReference type="Pfam" id="PF10576">
    <property type="entry name" value="EndIII_4Fe-2S"/>
    <property type="match status" value="1"/>
</dbReference>
<comment type="catalytic activity">
    <reaction evidence="12">
        <text>2'-deoxyribonucleotide-(2'-deoxyribose 5'-phosphate)-2'-deoxyribonucleotide-DNA = a 3'-end 2'-deoxyribonucleotide-(2,3-dehydro-2,3-deoxyribose 5'-phosphate)-DNA + a 5'-end 5'-phospho-2'-deoxyribonucleoside-DNA + H(+)</text>
        <dbReference type="Rhea" id="RHEA:66592"/>
        <dbReference type="Rhea" id="RHEA-COMP:13180"/>
        <dbReference type="Rhea" id="RHEA-COMP:16897"/>
        <dbReference type="Rhea" id="RHEA-COMP:17067"/>
        <dbReference type="ChEBI" id="CHEBI:15378"/>
        <dbReference type="ChEBI" id="CHEBI:136412"/>
        <dbReference type="ChEBI" id="CHEBI:157695"/>
        <dbReference type="ChEBI" id="CHEBI:167181"/>
        <dbReference type="EC" id="4.2.99.18"/>
    </reaction>
</comment>
<dbReference type="Pfam" id="PF00730">
    <property type="entry name" value="HhH-GPD"/>
    <property type="match status" value="1"/>
</dbReference>
<keyword evidence="8 12" id="KW-0238">DNA-binding</keyword>
<feature type="binding site" evidence="12">
    <location>
        <position position="197"/>
    </location>
    <ligand>
        <name>[4Fe-4S] cluster</name>
        <dbReference type="ChEBI" id="CHEBI:49883"/>
    </ligand>
</feature>
<dbReference type="InterPro" id="IPR023170">
    <property type="entry name" value="HhH_base_excis_C"/>
</dbReference>
<proteinExistence type="inferred from homology"/>
<dbReference type="OrthoDB" id="9800977at2"/>
<dbReference type="Gene3D" id="1.10.1670.10">
    <property type="entry name" value="Helix-hairpin-Helix base-excision DNA repair enzymes (C-terminal)"/>
    <property type="match status" value="1"/>
</dbReference>
<feature type="binding site" evidence="12">
    <location>
        <position position="187"/>
    </location>
    <ligand>
        <name>[4Fe-4S] cluster</name>
        <dbReference type="ChEBI" id="CHEBI:49883"/>
    </ligand>
</feature>
<dbReference type="GO" id="GO:0003677">
    <property type="term" value="F:DNA binding"/>
    <property type="evidence" value="ECO:0007669"/>
    <property type="project" value="UniProtKB-UniRule"/>
</dbReference>
<dbReference type="PANTHER" id="PTHR10359:SF18">
    <property type="entry name" value="ENDONUCLEASE III"/>
    <property type="match status" value="1"/>
</dbReference>
<keyword evidence="14" id="KW-0255">Endonuclease</keyword>
<dbReference type="EC" id="4.2.99.18" evidence="12"/>
<feature type="binding site" evidence="12">
    <location>
        <position position="194"/>
    </location>
    <ligand>
        <name>[4Fe-4S] cluster</name>
        <dbReference type="ChEBI" id="CHEBI:49883"/>
    </ligand>
</feature>
<dbReference type="GO" id="GO:0051539">
    <property type="term" value="F:4 iron, 4 sulfur cluster binding"/>
    <property type="evidence" value="ECO:0007669"/>
    <property type="project" value="UniProtKB-UniRule"/>
</dbReference>
<dbReference type="InterPro" id="IPR004035">
    <property type="entry name" value="Endouclease-III_FeS-bd_BS"/>
</dbReference>
<evidence type="ECO:0000256" key="8">
    <source>
        <dbReference type="ARBA" id="ARBA00023125"/>
    </source>
</evidence>
<gene>
    <name evidence="12" type="primary">nth</name>
    <name evidence="14" type="ORF">SAMN04488579_104110</name>
</gene>
<evidence type="ECO:0000259" key="13">
    <source>
        <dbReference type="SMART" id="SM00478"/>
    </source>
</evidence>
<evidence type="ECO:0000313" key="14">
    <source>
        <dbReference type="EMBL" id="SDX62060.1"/>
    </source>
</evidence>
<dbReference type="InterPro" id="IPR005759">
    <property type="entry name" value="Nth"/>
</dbReference>
<dbReference type="NCBIfam" id="TIGR01083">
    <property type="entry name" value="nth"/>
    <property type="match status" value="1"/>
</dbReference>
<evidence type="ECO:0000256" key="11">
    <source>
        <dbReference type="ARBA" id="ARBA00023295"/>
    </source>
</evidence>
<reference evidence="15" key="1">
    <citation type="submission" date="2016-10" db="EMBL/GenBank/DDBJ databases">
        <authorList>
            <person name="Varghese N."/>
            <person name="Submissions S."/>
        </authorList>
    </citation>
    <scope>NUCLEOTIDE SEQUENCE [LARGE SCALE GENOMIC DNA]</scope>
    <source>
        <strain evidence="15">VPI 5359</strain>
    </source>
</reference>
<dbReference type="InterPro" id="IPR000445">
    <property type="entry name" value="HhH_motif"/>
</dbReference>
<evidence type="ECO:0000256" key="2">
    <source>
        <dbReference type="ARBA" id="ARBA00022485"/>
    </source>
</evidence>
<evidence type="ECO:0000256" key="4">
    <source>
        <dbReference type="ARBA" id="ARBA00022763"/>
    </source>
</evidence>
<accession>A0A1H3D6X2</accession>
<evidence type="ECO:0000256" key="10">
    <source>
        <dbReference type="ARBA" id="ARBA00023239"/>
    </source>
</evidence>
<dbReference type="GO" id="GO:0019104">
    <property type="term" value="F:DNA N-glycosylase activity"/>
    <property type="evidence" value="ECO:0007669"/>
    <property type="project" value="UniProtKB-UniRule"/>
</dbReference>
<dbReference type="PROSITE" id="PS01155">
    <property type="entry name" value="ENDONUCLEASE_III_2"/>
    <property type="match status" value="1"/>
</dbReference>
<evidence type="ECO:0000313" key="15">
    <source>
        <dbReference type="Proteomes" id="UP000199652"/>
    </source>
</evidence>
<dbReference type="AlphaFoldDB" id="A0A1H3D6X2"/>
<feature type="binding site" evidence="12">
    <location>
        <position position="203"/>
    </location>
    <ligand>
        <name>[4Fe-4S] cluster</name>
        <dbReference type="ChEBI" id="CHEBI:49883"/>
    </ligand>
</feature>
<keyword evidence="14" id="KW-0540">Nuclease</keyword>
<keyword evidence="10 12" id="KW-0456">Lyase</keyword>
<dbReference type="RefSeq" id="WP_090243713.1">
    <property type="nucleotide sequence ID" value="NZ_FNOU01000004.1"/>
</dbReference>
<comment type="cofactor">
    <cofactor evidence="12">
        <name>[4Fe-4S] cluster</name>
        <dbReference type="ChEBI" id="CHEBI:49883"/>
    </cofactor>
    <text evidence="12">Binds 1 [4Fe-4S] cluster.</text>
</comment>
<dbReference type="SUPFAM" id="SSF48150">
    <property type="entry name" value="DNA-glycosylase"/>
    <property type="match status" value="1"/>
</dbReference>
<dbReference type="HAMAP" id="MF_00942">
    <property type="entry name" value="Nth"/>
    <property type="match status" value="1"/>
</dbReference>
<dbReference type="InterPro" id="IPR003265">
    <property type="entry name" value="HhH-GPD_domain"/>
</dbReference>
<sequence>MNKETRMKVIEVLGEVYGDQVCGLDYQTPFELLIATMLSAQCTDVRVNLVTAELFKEYNTPEALLTLNEGQLKEKIKTCGLANTKAKNILLTCHLLLAEHGGIVPCTMEALTALPGVGRKTANVVMSNAFDIPAIAVDTHVFRVSRRIGLAKGNNVLQVEHSLMKNIPKAYWSRAHHWIIWHGRKVCTARNPKCESCVLNPYCDTYKRENKELKK</sequence>
<dbReference type="SMART" id="SM00525">
    <property type="entry name" value="FES"/>
    <property type="match status" value="1"/>
</dbReference>
<dbReference type="InterPro" id="IPR011257">
    <property type="entry name" value="DNA_glycosylase"/>
</dbReference>
<dbReference type="GO" id="GO:0006285">
    <property type="term" value="P:base-excision repair, AP site formation"/>
    <property type="evidence" value="ECO:0007669"/>
    <property type="project" value="TreeGrafter"/>
</dbReference>
<dbReference type="PROSITE" id="PS00764">
    <property type="entry name" value="ENDONUCLEASE_III_1"/>
    <property type="match status" value="1"/>
</dbReference>
<dbReference type="Gene3D" id="1.10.340.30">
    <property type="entry name" value="Hypothetical protein, domain 2"/>
    <property type="match status" value="1"/>
</dbReference>
<dbReference type="PANTHER" id="PTHR10359">
    <property type="entry name" value="A/G-SPECIFIC ADENINE GLYCOSYLASE/ENDONUCLEASE III"/>
    <property type="match status" value="1"/>
</dbReference>
<evidence type="ECO:0000256" key="12">
    <source>
        <dbReference type="HAMAP-Rule" id="MF_00942"/>
    </source>
</evidence>
<name>A0A1H3D6X2_EUBBA</name>
<keyword evidence="9 12" id="KW-0234">DNA repair</keyword>
<dbReference type="GO" id="GO:0046872">
    <property type="term" value="F:metal ion binding"/>
    <property type="evidence" value="ECO:0007669"/>
    <property type="project" value="UniProtKB-KW"/>
</dbReference>
<dbReference type="InterPro" id="IPR003651">
    <property type="entry name" value="Endonuclease3_FeS-loop_motif"/>
</dbReference>
<comment type="function">
    <text evidence="12">DNA repair enzyme that has both DNA N-glycosylase activity and AP-lyase activity. The DNA N-glycosylase activity releases various damaged pyrimidines from DNA by cleaving the N-glycosidic bond, leaving an AP (apurinic/apyrimidinic) site. The AP-lyase activity cleaves the phosphodiester bond 3' to the AP site by a beta-elimination, leaving a 3'-terminal unsaturated sugar and a product with a terminal 5'-phosphate.</text>
</comment>
<dbReference type="InterPro" id="IPR004036">
    <property type="entry name" value="Endonuclease-III-like_CS2"/>
</dbReference>
<dbReference type="CDD" id="cd00056">
    <property type="entry name" value="ENDO3c"/>
    <property type="match status" value="1"/>
</dbReference>
<keyword evidence="2 12" id="KW-0004">4Fe-4S</keyword>
<dbReference type="STRING" id="1528.SAMN04488579_104110"/>
<keyword evidence="6 12" id="KW-0408">Iron</keyword>
<dbReference type="GO" id="GO:0140078">
    <property type="term" value="F:class I DNA-(apurinic or apyrimidinic site) endonuclease activity"/>
    <property type="evidence" value="ECO:0007669"/>
    <property type="project" value="UniProtKB-EC"/>
</dbReference>
<dbReference type="FunFam" id="1.10.340.30:FF:000001">
    <property type="entry name" value="Endonuclease III"/>
    <property type="match status" value="1"/>
</dbReference>
<dbReference type="Proteomes" id="UP000199652">
    <property type="component" value="Unassembled WGS sequence"/>
</dbReference>
<organism evidence="14 15">
    <name type="scientific">Eubacterium barkeri</name>
    <name type="common">Clostridium barkeri</name>
    <dbReference type="NCBI Taxonomy" id="1528"/>
    <lineage>
        <taxon>Bacteria</taxon>
        <taxon>Bacillati</taxon>
        <taxon>Bacillota</taxon>
        <taxon>Clostridia</taxon>
        <taxon>Eubacteriales</taxon>
        <taxon>Eubacteriaceae</taxon>
        <taxon>Eubacterium</taxon>
    </lineage>
</organism>
<keyword evidence="7 12" id="KW-0411">Iron-sulfur</keyword>